<dbReference type="GO" id="GO:0016787">
    <property type="term" value="F:hydrolase activity"/>
    <property type="evidence" value="ECO:0007669"/>
    <property type="project" value="UniProtKB-KW"/>
</dbReference>
<proteinExistence type="inferred from homology"/>
<evidence type="ECO:0000256" key="1">
    <source>
        <dbReference type="ARBA" id="ARBA00010088"/>
    </source>
</evidence>
<protein>
    <recommendedName>
        <fullName evidence="4">Peptidase S33 tripeptidyl aminopeptidase-like C-terminal domain-containing protein</fullName>
    </recommendedName>
</protein>
<dbReference type="Proteomes" id="UP000293360">
    <property type="component" value="Unassembled WGS sequence"/>
</dbReference>
<dbReference type="SUPFAM" id="SSF53474">
    <property type="entry name" value="alpha/beta-Hydrolases"/>
    <property type="match status" value="3"/>
</dbReference>
<evidence type="ECO:0000313" key="5">
    <source>
        <dbReference type="EMBL" id="RYP01896.1"/>
    </source>
</evidence>
<name>A0A4Q4T699_9PEZI</name>
<dbReference type="AlphaFoldDB" id="A0A4Q4T699"/>
<sequence length="608" mass="66096">MRSLSFWPCLGAIGVAAATPGILDSPDALDFPSGLEFDWNTITPSAKLSYHDCYSVFRCARLLVPLDWTDPSGEHEVAIAMIKLPAAVADDDPSFGGTVFTNPGGPGVSGVLFVLQRAHTLRDITDGGDSGRRYEILSWDPRGVLFTTPQANCYGEDLGARHAAEVQFKDIGPLHTSFDVLKRQHARAQGFGKLCEQGAVNGSALPFLSTPSVVRDMVEMVDRIHELRQLEAAARAAAGHGPQKILETRGEDAPRIQFWGFSYGSVLGNTFASMYPGRVGRMILDGVADTYDYMSGTWLKNLQDTEKIVEFLYKTCFGAGEKCVLKRPSDTKWTEMKERVDALVSELDARPVSIVRDGLTSIITGSEVLNLFRLPLYGPEDFPIVAQALVEALDNGNFTRLLWTQPQRVPRLDGACGPAATPPNSTVIAMQSQLDAVHAIMCGDGGATSRLDAVGLKAYVQELMAQSPTFGPYWARLRLECSGWIVRPAWRFTGPFKTPEPGHGSSAPAAPLLFVSARLDPVTPLRNAYAMSQGHPGSAVLEVDHVGHSGSMVPSNCTAKIIRQYLATGRVPDNGTRCATKSDPWDLRANRATSEPVDLHTVWPVPWF</sequence>
<accession>A0A4Q4T699</accession>
<evidence type="ECO:0000256" key="3">
    <source>
        <dbReference type="SAM" id="SignalP"/>
    </source>
</evidence>
<dbReference type="InterPro" id="IPR051601">
    <property type="entry name" value="Serine_prot/Carboxylest_S33"/>
</dbReference>
<dbReference type="STRING" id="155417.A0A4Q4T699"/>
<dbReference type="OrthoDB" id="425534at2759"/>
<reference evidence="5 6" key="1">
    <citation type="submission" date="2018-06" db="EMBL/GenBank/DDBJ databases">
        <title>Complete Genomes of Monosporascus.</title>
        <authorList>
            <person name="Robinson A.J."/>
            <person name="Natvig D.O."/>
        </authorList>
    </citation>
    <scope>NUCLEOTIDE SEQUENCE [LARGE SCALE GENOMIC DNA]</scope>
    <source>
        <strain evidence="5 6">CBS 110550</strain>
    </source>
</reference>
<keyword evidence="2" id="KW-0378">Hydrolase</keyword>
<dbReference type="PANTHER" id="PTHR43248">
    <property type="entry name" value="2-SUCCINYL-6-HYDROXY-2,4-CYCLOHEXADIENE-1-CARBOXYLATE SYNTHASE"/>
    <property type="match status" value="1"/>
</dbReference>
<feature type="domain" description="Peptidase S33 tripeptidyl aminopeptidase-like C-terminal" evidence="4">
    <location>
        <begin position="467"/>
        <end position="578"/>
    </location>
</feature>
<evidence type="ECO:0000313" key="6">
    <source>
        <dbReference type="Proteomes" id="UP000293360"/>
    </source>
</evidence>
<feature type="chain" id="PRO_5020231527" description="Peptidase S33 tripeptidyl aminopeptidase-like C-terminal domain-containing protein" evidence="3">
    <location>
        <begin position="18"/>
        <end position="608"/>
    </location>
</feature>
<dbReference type="InterPro" id="IPR013595">
    <property type="entry name" value="Pept_S33_TAP-like_C"/>
</dbReference>
<dbReference type="EMBL" id="QJNU01000339">
    <property type="protein sequence ID" value="RYP01896.1"/>
    <property type="molecule type" value="Genomic_DNA"/>
</dbReference>
<evidence type="ECO:0000259" key="4">
    <source>
        <dbReference type="Pfam" id="PF08386"/>
    </source>
</evidence>
<comment type="caution">
    <text evidence="5">The sequence shown here is derived from an EMBL/GenBank/DDBJ whole genome shotgun (WGS) entry which is preliminary data.</text>
</comment>
<feature type="signal peptide" evidence="3">
    <location>
        <begin position="1"/>
        <end position="17"/>
    </location>
</feature>
<gene>
    <name evidence="5" type="ORF">DL764_006043</name>
</gene>
<evidence type="ECO:0000256" key="2">
    <source>
        <dbReference type="ARBA" id="ARBA00022801"/>
    </source>
</evidence>
<dbReference type="PANTHER" id="PTHR43248:SF25">
    <property type="entry name" value="AB HYDROLASE-1 DOMAIN-CONTAINING PROTEIN-RELATED"/>
    <property type="match status" value="1"/>
</dbReference>
<dbReference type="Pfam" id="PF08386">
    <property type="entry name" value="Abhydrolase_4"/>
    <property type="match status" value="1"/>
</dbReference>
<organism evidence="5 6">
    <name type="scientific">Monosporascus ibericus</name>
    <dbReference type="NCBI Taxonomy" id="155417"/>
    <lineage>
        <taxon>Eukaryota</taxon>
        <taxon>Fungi</taxon>
        <taxon>Dikarya</taxon>
        <taxon>Ascomycota</taxon>
        <taxon>Pezizomycotina</taxon>
        <taxon>Sordariomycetes</taxon>
        <taxon>Xylariomycetidae</taxon>
        <taxon>Xylariales</taxon>
        <taxon>Xylariales incertae sedis</taxon>
        <taxon>Monosporascus</taxon>
    </lineage>
</organism>
<dbReference type="Gene3D" id="3.40.50.1820">
    <property type="entry name" value="alpha/beta hydrolase"/>
    <property type="match status" value="2"/>
</dbReference>
<comment type="similarity">
    <text evidence="1">Belongs to the peptidase S33 family.</text>
</comment>
<keyword evidence="3" id="KW-0732">Signal</keyword>
<dbReference type="InterPro" id="IPR029058">
    <property type="entry name" value="AB_hydrolase_fold"/>
</dbReference>
<keyword evidence="6" id="KW-1185">Reference proteome</keyword>